<evidence type="ECO:0000313" key="1">
    <source>
        <dbReference type="EMBL" id="CAB9522793.1"/>
    </source>
</evidence>
<reference evidence="1" key="1">
    <citation type="submission" date="2020-06" db="EMBL/GenBank/DDBJ databases">
        <authorList>
            <consortium name="Plant Systems Biology data submission"/>
        </authorList>
    </citation>
    <scope>NUCLEOTIDE SEQUENCE</scope>
    <source>
        <strain evidence="1">D6</strain>
    </source>
</reference>
<accession>A0A9N8HU36</accession>
<evidence type="ECO:0000313" key="2">
    <source>
        <dbReference type="Proteomes" id="UP001153069"/>
    </source>
</evidence>
<dbReference type="AlphaFoldDB" id="A0A9N8HU36"/>
<comment type="caution">
    <text evidence="1">The sequence shown here is derived from an EMBL/GenBank/DDBJ whole genome shotgun (WGS) entry which is preliminary data.</text>
</comment>
<sequence>MVSWRVVASLEEHGGETAASVATLVAQVNHGTDAHSIDGPITLQQFGDSPLFRVVIHRVNSNRNAASFVLPPDASWTVTQVKKIKTRKSGRKAIRFEFNLQADGPEGFDSLVITLPWDGASGSAMTFHQASVYASQVVIDWIAEEAAGRSVECSFERSFERLMEGSFVGKLEGYDGFVSDDSSIVTP</sequence>
<proteinExistence type="predicted"/>
<protein>
    <submittedName>
        <fullName evidence="1">Uncharacterized protein</fullName>
    </submittedName>
</protein>
<gene>
    <name evidence="1" type="ORF">SEMRO_1341_G264480.1</name>
</gene>
<name>A0A9N8HU36_9STRA</name>
<keyword evidence="2" id="KW-1185">Reference proteome</keyword>
<organism evidence="1 2">
    <name type="scientific">Seminavis robusta</name>
    <dbReference type="NCBI Taxonomy" id="568900"/>
    <lineage>
        <taxon>Eukaryota</taxon>
        <taxon>Sar</taxon>
        <taxon>Stramenopiles</taxon>
        <taxon>Ochrophyta</taxon>
        <taxon>Bacillariophyta</taxon>
        <taxon>Bacillariophyceae</taxon>
        <taxon>Bacillariophycidae</taxon>
        <taxon>Naviculales</taxon>
        <taxon>Naviculaceae</taxon>
        <taxon>Seminavis</taxon>
    </lineage>
</organism>
<dbReference type="EMBL" id="CAICTM010001339">
    <property type="protein sequence ID" value="CAB9522793.1"/>
    <property type="molecule type" value="Genomic_DNA"/>
</dbReference>
<dbReference type="Proteomes" id="UP001153069">
    <property type="component" value="Unassembled WGS sequence"/>
</dbReference>